<name>A0A7G8BE53_9BACT</name>
<evidence type="ECO:0000313" key="3">
    <source>
        <dbReference type="Proteomes" id="UP000515312"/>
    </source>
</evidence>
<accession>A0A7G8BE53</accession>
<dbReference type="InterPro" id="IPR041657">
    <property type="entry name" value="HTH_17"/>
</dbReference>
<feature type="domain" description="Helix-turn-helix" evidence="1">
    <location>
        <begin position="18"/>
        <end position="67"/>
    </location>
</feature>
<dbReference type="RefSeq" id="WP_186740964.1">
    <property type="nucleotide sequence ID" value="NZ_CP060394.1"/>
</dbReference>
<sequence>MNVEHLKSQPQFEPLVSAEVAGKYLGFSGEKVRQMAREGTIPCVPFPGRKRTVWRFRISDLQEYVTKISNGVRYAEEPVSERVH</sequence>
<dbReference type="Proteomes" id="UP000515312">
    <property type="component" value="Chromosome"/>
</dbReference>
<dbReference type="KEGG" id="adin:H7849_17100"/>
<protein>
    <submittedName>
        <fullName evidence="2">Helix-turn-helix domain-containing protein</fullName>
    </submittedName>
</protein>
<reference evidence="2 3" key="1">
    <citation type="submission" date="2020-08" db="EMBL/GenBank/DDBJ databases">
        <title>Edaphobacter telluris sp. nov. and Acidobacterium dinghuensis sp. nov., two acidobacteria isolated from forest soil.</title>
        <authorList>
            <person name="Fu J."/>
            <person name="Qiu L."/>
        </authorList>
    </citation>
    <scope>NUCLEOTIDE SEQUENCE [LARGE SCALE GENOMIC DNA]</scope>
    <source>
        <strain evidence="2">4Y35</strain>
    </source>
</reference>
<evidence type="ECO:0000259" key="1">
    <source>
        <dbReference type="Pfam" id="PF12728"/>
    </source>
</evidence>
<gene>
    <name evidence="2" type="ORF">H7849_17100</name>
</gene>
<organism evidence="2 3">
    <name type="scientific">Alloacidobacterium dinghuense</name>
    <dbReference type="NCBI Taxonomy" id="2763107"/>
    <lineage>
        <taxon>Bacteria</taxon>
        <taxon>Pseudomonadati</taxon>
        <taxon>Acidobacteriota</taxon>
        <taxon>Terriglobia</taxon>
        <taxon>Terriglobales</taxon>
        <taxon>Acidobacteriaceae</taxon>
        <taxon>Alloacidobacterium</taxon>
    </lineage>
</organism>
<keyword evidence="3" id="KW-1185">Reference proteome</keyword>
<evidence type="ECO:0000313" key="2">
    <source>
        <dbReference type="EMBL" id="QNI30823.1"/>
    </source>
</evidence>
<dbReference type="Pfam" id="PF12728">
    <property type="entry name" value="HTH_17"/>
    <property type="match status" value="1"/>
</dbReference>
<dbReference type="AlphaFoldDB" id="A0A7G8BE53"/>
<proteinExistence type="predicted"/>
<dbReference type="EMBL" id="CP060394">
    <property type="protein sequence ID" value="QNI30823.1"/>
    <property type="molecule type" value="Genomic_DNA"/>
</dbReference>